<name>A0A918RAQ9_9FLAO</name>
<dbReference type="AlphaFoldDB" id="A0A918RAQ9"/>
<dbReference type="InterPro" id="IPR053146">
    <property type="entry name" value="QDO-like"/>
</dbReference>
<sequence length="161" mass="18326">MDISKLRYSFVRQKSHKMKTDNTKWVLGHKVTSYDTSGDYDMMMAETPPQVQGPPPHLHNSFKESFLIIEGEMEFFINGEVIHVKAGESVDIPPKTLHTFGNKTDTTCKWVNIHSPKGFRAFFDTLGIPFENENAELESTTPTIIKKVMETAADFDMIIKV</sequence>
<dbReference type="EMBL" id="BMWZ01000007">
    <property type="protein sequence ID" value="GGZ89926.1"/>
    <property type="molecule type" value="Genomic_DNA"/>
</dbReference>
<dbReference type="PANTHER" id="PTHR36440:SF1">
    <property type="entry name" value="PUTATIVE (AFU_ORTHOLOGUE AFUA_8G07350)-RELATED"/>
    <property type="match status" value="1"/>
</dbReference>
<protein>
    <recommendedName>
        <fullName evidence="1">Cupin type-2 domain-containing protein</fullName>
    </recommendedName>
</protein>
<dbReference type="Gene3D" id="2.60.120.10">
    <property type="entry name" value="Jelly Rolls"/>
    <property type="match status" value="1"/>
</dbReference>
<dbReference type="Proteomes" id="UP000636004">
    <property type="component" value="Unassembled WGS sequence"/>
</dbReference>
<organism evidence="2 3">
    <name type="scientific">Algibacter mikhailovii</name>
    <dbReference type="NCBI Taxonomy" id="425498"/>
    <lineage>
        <taxon>Bacteria</taxon>
        <taxon>Pseudomonadati</taxon>
        <taxon>Bacteroidota</taxon>
        <taxon>Flavobacteriia</taxon>
        <taxon>Flavobacteriales</taxon>
        <taxon>Flavobacteriaceae</taxon>
        <taxon>Algibacter</taxon>
    </lineage>
</organism>
<evidence type="ECO:0000313" key="3">
    <source>
        <dbReference type="Proteomes" id="UP000636004"/>
    </source>
</evidence>
<gene>
    <name evidence="2" type="ORF">GCM10007028_30300</name>
</gene>
<dbReference type="Pfam" id="PF07883">
    <property type="entry name" value="Cupin_2"/>
    <property type="match status" value="1"/>
</dbReference>
<evidence type="ECO:0000313" key="2">
    <source>
        <dbReference type="EMBL" id="GGZ89926.1"/>
    </source>
</evidence>
<proteinExistence type="predicted"/>
<accession>A0A918RAQ9</accession>
<reference evidence="2" key="1">
    <citation type="journal article" date="2014" name="Int. J. Syst. Evol. Microbiol.">
        <title>Complete genome sequence of Corynebacterium casei LMG S-19264T (=DSM 44701T), isolated from a smear-ripened cheese.</title>
        <authorList>
            <consortium name="US DOE Joint Genome Institute (JGI-PGF)"/>
            <person name="Walter F."/>
            <person name="Albersmeier A."/>
            <person name="Kalinowski J."/>
            <person name="Ruckert C."/>
        </authorList>
    </citation>
    <scope>NUCLEOTIDE SEQUENCE</scope>
    <source>
        <strain evidence="2">KCTC 12710</strain>
    </source>
</reference>
<dbReference type="InterPro" id="IPR013096">
    <property type="entry name" value="Cupin_2"/>
</dbReference>
<dbReference type="InterPro" id="IPR011051">
    <property type="entry name" value="RmlC_Cupin_sf"/>
</dbReference>
<keyword evidence="3" id="KW-1185">Reference proteome</keyword>
<dbReference type="InterPro" id="IPR014710">
    <property type="entry name" value="RmlC-like_jellyroll"/>
</dbReference>
<dbReference type="PANTHER" id="PTHR36440">
    <property type="entry name" value="PUTATIVE (AFU_ORTHOLOGUE AFUA_8G07350)-RELATED"/>
    <property type="match status" value="1"/>
</dbReference>
<comment type="caution">
    <text evidence="2">The sequence shown here is derived from an EMBL/GenBank/DDBJ whole genome shotgun (WGS) entry which is preliminary data.</text>
</comment>
<evidence type="ECO:0000259" key="1">
    <source>
        <dbReference type="Pfam" id="PF07883"/>
    </source>
</evidence>
<reference evidence="2" key="2">
    <citation type="submission" date="2020-09" db="EMBL/GenBank/DDBJ databases">
        <authorList>
            <person name="Sun Q."/>
            <person name="Kim S."/>
        </authorList>
    </citation>
    <scope>NUCLEOTIDE SEQUENCE</scope>
    <source>
        <strain evidence="2">KCTC 12710</strain>
    </source>
</reference>
<feature type="domain" description="Cupin type-2" evidence="1">
    <location>
        <begin position="46"/>
        <end position="113"/>
    </location>
</feature>
<dbReference type="SUPFAM" id="SSF51182">
    <property type="entry name" value="RmlC-like cupins"/>
    <property type="match status" value="1"/>
</dbReference>